<dbReference type="AlphaFoldDB" id="A0A7C3KCI0"/>
<dbReference type="GO" id="GO:0032049">
    <property type="term" value="P:cardiolipin biosynthetic process"/>
    <property type="evidence" value="ECO:0007669"/>
    <property type="project" value="UniProtKB-ARBA"/>
</dbReference>
<proteinExistence type="predicted"/>
<dbReference type="CDD" id="cd09110">
    <property type="entry name" value="PLDc_CLS_1"/>
    <property type="match status" value="1"/>
</dbReference>
<evidence type="ECO:0000313" key="3">
    <source>
        <dbReference type="EMBL" id="HFM96567.1"/>
    </source>
</evidence>
<feature type="transmembrane region" description="Helical" evidence="1">
    <location>
        <begin position="6"/>
        <end position="25"/>
    </location>
</feature>
<evidence type="ECO:0000259" key="2">
    <source>
        <dbReference type="PROSITE" id="PS50035"/>
    </source>
</evidence>
<reference evidence="3" key="1">
    <citation type="journal article" date="2020" name="mSystems">
        <title>Genome- and Community-Level Interaction Insights into Carbon Utilization and Element Cycling Functions of Hydrothermarchaeota in Hydrothermal Sediment.</title>
        <authorList>
            <person name="Zhou Z."/>
            <person name="Liu Y."/>
            <person name="Xu W."/>
            <person name="Pan J."/>
            <person name="Luo Z.H."/>
            <person name="Li M."/>
        </authorList>
    </citation>
    <scope>NUCLEOTIDE SEQUENCE [LARGE SCALE GENOMIC DNA]</scope>
    <source>
        <strain evidence="3">SpSt-418</strain>
    </source>
</reference>
<keyword evidence="1" id="KW-0472">Membrane</keyword>
<feature type="domain" description="PLD phosphodiesterase" evidence="2">
    <location>
        <begin position="160"/>
        <end position="187"/>
    </location>
</feature>
<organism evidence="3">
    <name type="scientific">Oscillatoriales cyanobacterium SpSt-418</name>
    <dbReference type="NCBI Taxonomy" id="2282169"/>
    <lineage>
        <taxon>Bacteria</taxon>
        <taxon>Bacillati</taxon>
        <taxon>Cyanobacteriota</taxon>
        <taxon>Cyanophyceae</taxon>
        <taxon>Oscillatoriophycideae</taxon>
        <taxon>Oscillatoriales</taxon>
    </lineage>
</organism>
<evidence type="ECO:0000256" key="1">
    <source>
        <dbReference type="SAM" id="Phobius"/>
    </source>
</evidence>
<gene>
    <name evidence="3" type="ORF">ENR64_02150</name>
</gene>
<comment type="caution">
    <text evidence="3">The sequence shown here is derived from an EMBL/GenBank/DDBJ whole genome shotgun (WGS) entry which is preliminary data.</text>
</comment>
<dbReference type="PROSITE" id="PS50035">
    <property type="entry name" value="PLD"/>
    <property type="match status" value="2"/>
</dbReference>
<dbReference type="GO" id="GO:0030572">
    <property type="term" value="F:phosphatidyltransferase activity"/>
    <property type="evidence" value="ECO:0007669"/>
    <property type="project" value="UniProtKB-ARBA"/>
</dbReference>
<feature type="domain" description="PLD phosphodiesterase" evidence="2">
    <location>
        <begin position="340"/>
        <end position="367"/>
    </location>
</feature>
<dbReference type="EMBL" id="DSRU01000033">
    <property type="protein sequence ID" value="HFM96567.1"/>
    <property type="molecule type" value="Genomic_DNA"/>
</dbReference>
<keyword evidence="1" id="KW-0812">Transmembrane</keyword>
<accession>A0A7C3KCI0</accession>
<dbReference type="PANTHER" id="PTHR21248">
    <property type="entry name" value="CARDIOLIPIN SYNTHASE"/>
    <property type="match status" value="1"/>
</dbReference>
<dbReference type="InterPro" id="IPR025202">
    <property type="entry name" value="PLD-like_dom"/>
</dbReference>
<dbReference type="PANTHER" id="PTHR21248:SF22">
    <property type="entry name" value="PHOSPHOLIPASE D"/>
    <property type="match status" value="1"/>
</dbReference>
<dbReference type="CDD" id="cd09159">
    <property type="entry name" value="PLDc_ybhO_like_2"/>
    <property type="match status" value="1"/>
</dbReference>
<dbReference type="Gene3D" id="3.30.870.10">
    <property type="entry name" value="Endonuclease Chain A"/>
    <property type="match status" value="2"/>
</dbReference>
<protein>
    <submittedName>
        <fullName evidence="3">Phosphatidylserine/phosphatidylglycerophosphate/ cardiolipin synthase family protein</fullName>
    </submittedName>
</protein>
<sequence length="427" mass="48779">MNLTILGIVFSVFLLILFPLSWLYVRSFFYKNSLFKLIGTPSTVPNFALIIASLTDSQRTCGSILQFWSTVDTIQTTRLDAIAQARESILFETFIMTPGDRADAFSRVLCEKAETGVKVQLLADAYGAKTLPKTYWNRLINAGVEVRFFNPFSWRAPVEFLRRNHRKLLIIDQQMVLIGGAGIADRWDGVEQEGPSIPWLDFEVQVEGEVVSLLTGLFWQHWLDAAGTVDLNDYKRTPAIAKGNTPILITPGEDPTRSDSPIRSLFQILASSAQSRLWIASPYLLPDAMTLRILAEMQQKGVDIRILTMGRRCDKPYVYAVSRERYKPLLQSKIQLYEYQPSMMHAKIILIDDHWVSLGSANLDPRSFFHNDELNLCSNDPPLIESVERFFKQGFADSQLVDWQKWQQRSLKQKIKGKIGSLFFWQL</sequence>
<keyword evidence="1" id="KW-1133">Transmembrane helix</keyword>
<dbReference type="SUPFAM" id="SSF56024">
    <property type="entry name" value="Phospholipase D/nuclease"/>
    <property type="match status" value="2"/>
</dbReference>
<dbReference type="SMART" id="SM00155">
    <property type="entry name" value="PLDc"/>
    <property type="match status" value="2"/>
</dbReference>
<dbReference type="Pfam" id="PF13091">
    <property type="entry name" value="PLDc_2"/>
    <property type="match status" value="2"/>
</dbReference>
<dbReference type="InterPro" id="IPR001736">
    <property type="entry name" value="PLipase_D/transphosphatidylase"/>
</dbReference>
<name>A0A7C3KCI0_9CYAN</name>